<evidence type="ECO:0000256" key="2">
    <source>
        <dbReference type="SAM" id="Phobius"/>
    </source>
</evidence>
<keyword evidence="2" id="KW-0812">Transmembrane</keyword>
<protein>
    <recommendedName>
        <fullName evidence="5">IncA family protein</fullName>
    </recommendedName>
</protein>
<name>A0ABX5VX80_9CHLA</name>
<proteinExistence type="predicted"/>
<reference evidence="3 4" key="1">
    <citation type="journal article" date="2020" name="Data Brief">
        <title>Data of de novo genome assembly of the Chlamydia psittaci strain isolated from the livestock in Volga Region, Russian Federation.</title>
        <authorList>
            <person name="Feodorova V.A."/>
            <person name="Zaitsev S.S."/>
            <person name="Khizhnyakova M.A."/>
            <person name="Saltykov Y.V."/>
            <person name="Evstifeev V.V."/>
            <person name="Khusainov F.M."/>
            <person name="Yakovlev S.I."/>
            <person name="Larionova O.S."/>
            <person name="Motin V.L."/>
        </authorList>
    </citation>
    <scope>NUCLEOTIDE SEQUENCE [LARGE SCALE GENOMIC DNA]</scope>
    <source>
        <strain evidence="3 4">Rostinovo-70</strain>
    </source>
</reference>
<dbReference type="Proteomes" id="UP000320536">
    <property type="component" value="Chromosome"/>
</dbReference>
<keyword evidence="1" id="KW-0175">Coiled coil</keyword>
<keyword evidence="2" id="KW-0472">Membrane</keyword>
<sequence length="239" mass="27803">MHNVSFPKRLEQTCVDTLTTYSCEKQLLVYTTLIAINVVFILSNVIAVAAFASLLPSFVVVLSVTSVILGLALLALGVKHIFAYPRKIKTVDFGKHNEYRSTIQKLLLEIQGLQNKVLDYKRGALEMKKEYDSLVQTCIEDKAAYIDSEETWRFENDELESCIDKLNERINDLQQINEDCENRLQEEQRMHFESMVAYETELYNVEVRLQESNNIIERQRLRIQEMNRKLIQSKTRSET</sequence>
<dbReference type="RefSeq" id="WP_014943973.1">
    <property type="nucleotide sequence ID" value="NZ_CP041038.1"/>
</dbReference>
<evidence type="ECO:0008006" key="5">
    <source>
        <dbReference type="Google" id="ProtNLM"/>
    </source>
</evidence>
<accession>A0ABX5VX80</accession>
<keyword evidence="4" id="KW-1185">Reference proteome</keyword>
<evidence type="ECO:0000313" key="4">
    <source>
        <dbReference type="Proteomes" id="UP000320536"/>
    </source>
</evidence>
<organism evidence="3 4">
    <name type="scientific">Chlamydophila parapsittaci</name>
    <dbReference type="NCBI Taxonomy" id="344886"/>
    <lineage>
        <taxon>Bacteria</taxon>
        <taxon>Pseudomonadati</taxon>
        <taxon>Chlamydiota</taxon>
        <taxon>Chlamydiia</taxon>
        <taxon>Chlamydiales</taxon>
        <taxon>Chlamydiaceae</taxon>
        <taxon>Chlamydia/Chlamydophila group</taxon>
        <taxon>Chlamydia</taxon>
    </lineage>
</organism>
<evidence type="ECO:0000256" key="1">
    <source>
        <dbReference type="SAM" id="Coils"/>
    </source>
</evidence>
<dbReference type="EMBL" id="CP041038">
    <property type="protein sequence ID" value="QDE37002.1"/>
    <property type="molecule type" value="Genomic_DNA"/>
</dbReference>
<gene>
    <name evidence="3" type="ORF">FI836_01555</name>
</gene>
<feature type="transmembrane region" description="Helical" evidence="2">
    <location>
        <begin position="58"/>
        <end position="78"/>
    </location>
</feature>
<feature type="transmembrane region" description="Helical" evidence="2">
    <location>
        <begin position="27"/>
        <end position="52"/>
    </location>
</feature>
<feature type="coiled-coil region" evidence="1">
    <location>
        <begin position="156"/>
        <end position="236"/>
    </location>
</feature>
<evidence type="ECO:0000313" key="3">
    <source>
        <dbReference type="EMBL" id="QDE37002.1"/>
    </source>
</evidence>
<keyword evidence="2" id="KW-1133">Transmembrane helix</keyword>